<evidence type="ECO:0000313" key="1">
    <source>
        <dbReference type="EMBL" id="MFC7320429.1"/>
    </source>
</evidence>
<keyword evidence="2" id="KW-1185">Reference proteome</keyword>
<dbReference type="Proteomes" id="UP001596494">
    <property type="component" value="Unassembled WGS sequence"/>
</dbReference>
<evidence type="ECO:0000313" key="2">
    <source>
        <dbReference type="Proteomes" id="UP001596494"/>
    </source>
</evidence>
<evidence type="ECO:0008006" key="3">
    <source>
        <dbReference type="Google" id="ProtNLM"/>
    </source>
</evidence>
<dbReference type="RefSeq" id="WP_289214093.1">
    <property type="nucleotide sequence ID" value="NZ_JAPVRC010000001.1"/>
</dbReference>
<organism evidence="1 2">
    <name type="scientific">Halobacillus campisalis</name>
    <dbReference type="NCBI Taxonomy" id="435909"/>
    <lineage>
        <taxon>Bacteria</taxon>
        <taxon>Bacillati</taxon>
        <taxon>Bacillota</taxon>
        <taxon>Bacilli</taxon>
        <taxon>Bacillales</taxon>
        <taxon>Bacillaceae</taxon>
        <taxon>Halobacillus</taxon>
    </lineage>
</organism>
<gene>
    <name evidence="1" type="ORF">ACFQMN_06015</name>
</gene>
<reference evidence="2" key="1">
    <citation type="journal article" date="2019" name="Int. J. Syst. Evol. Microbiol.">
        <title>The Global Catalogue of Microorganisms (GCM) 10K type strain sequencing project: providing services to taxonomists for standard genome sequencing and annotation.</title>
        <authorList>
            <consortium name="The Broad Institute Genomics Platform"/>
            <consortium name="The Broad Institute Genome Sequencing Center for Infectious Disease"/>
            <person name="Wu L."/>
            <person name="Ma J."/>
        </authorList>
    </citation>
    <scope>NUCLEOTIDE SEQUENCE [LARGE SCALE GENOMIC DNA]</scope>
    <source>
        <strain evidence="2">CCUG 73951</strain>
    </source>
</reference>
<dbReference type="EMBL" id="JBHTBY010000006">
    <property type="protein sequence ID" value="MFC7320429.1"/>
    <property type="molecule type" value="Genomic_DNA"/>
</dbReference>
<comment type="caution">
    <text evidence="1">The sequence shown here is derived from an EMBL/GenBank/DDBJ whole genome shotgun (WGS) entry which is preliminary data.</text>
</comment>
<name>A0ABW2K2S4_9BACI</name>
<proteinExistence type="predicted"/>
<protein>
    <recommendedName>
        <fullName evidence="3">Flagellar hook-length control protein-like C-terminal domain-containing protein</fullName>
    </recommendedName>
</protein>
<sequence length="616" mass="69236">MNPTVSALFKSLHQFPNAGKTPSMKKGQLISAKISEILPKNQAILNMGGTQVKAQLEMPLTKGERYVLQVTATNELPHLSLVSQKPFSVEWMRSLIKEAGSKPSEKNVEMLRHLFQNGASPTKDEVFQALNLFRKFGGRSRTKDVITHILRNQMPMKESVFLALSSRESLSSVLTQDRNLVNTGDQRLKEIIGILGGKSSPVTLLQSLSSRLLHETSINKRNTFLFLQKAEIISPELSFEKFQQEVSKWRGQSNGALTLDDALQSIKKGSESPFPALPSQRLLPTMVNNVFKAQLPSSSRELFSLKNWLTQAEKAMNLSSANLSSDFVNRFQALHQNLADTLVFKKLEHHIGQDFTILRKQLDQLFSLNGSRPVELSREIVGKLQTLLEKQMPESVRPQLVEWAFKAQPTASEFTKEAFLLKIKAMLHLSGINDEAIIHRDVQQNVSVQRESTLKSLVVQRLQDESVMSTKPEVLKQVLNILNGMQLTSQQDHGQMLQLAFHIPSISQDAYVNIEGKKNNEGIIDPDSCHILFYLDLKHLKETVIDLMIVKRQVTLTVYNENEMTPILTKEHKGNLEIGLEKLGYSLLSINVKGGHPLNQAASFVNSEHTGVDFRI</sequence>
<accession>A0ABW2K2S4</accession>